<feature type="binding site" evidence="12">
    <location>
        <position position="404"/>
    </location>
    <ligand>
        <name>Zn(2+)</name>
        <dbReference type="ChEBI" id="CHEBI:29105"/>
        <label>2</label>
    </ligand>
</feature>
<sequence length="669" mass="74548">MQNDSPAMNSAYIDVILNVPLNQTFTYKIPEGTQNIENPFGLRVEVKFGNRKTSGFVAAVHKTLPQNCAVSEEKIRTAIRYIDQIPLLTKELLELAEFMSGYYIASIGECVFAMIPSGKRETEIPGLSFSEDESGFKRKDLSEEQKNAVNGILSSTEKFHYLYGTTGSGKTEVFLSAAEKIMESGKGVIYLVPEIGLTPQVVKAVQKRFGSTVAVLHSALTPSQRLGEWKRILSREARIVVGARSAVFAPVPQLGLIIIDEEHDSSYKSGSSPRYHARQIAMLRCKKNSIPLVMGSATPSVESWHSMQNGTIIRHTLTKRLAGGEKPQISCVNLSLEADKESCISKPLQNEIQTALSEKKQTILFLNRRGFTHFFRCSSCGYELKCKNCSVSMTYHKSENRLRCHYCGYSLPPPQQCPKCGSLDIGYSGFGTEYIEAEVKAKFPNAKVVRIDTDSLHHKGELQEKLDSFRKGEYDILLGTQMVAKGLNFPNLKLAGVVLADTALHLPDFRAQEKTFALITQVAGRAGRFFPGGKVIVQSYSPDRDAINYAVKGLTEEFYKNELEARQILNFPPYSRLLRLVFRSQKPDAAQNAAQSAYNILCKCRPQGVDILGPAECPLEMVNGSHRHQILMRAKQIRPLQEMAKKLVWGFKPPKDVYIETDTDPVSLL</sequence>
<keyword evidence="10 12" id="KW-0413">Isomerase</keyword>
<comment type="catalytic activity">
    <reaction evidence="11 12">
        <text>ATP + H2O = ADP + phosphate + H(+)</text>
        <dbReference type="Rhea" id="RHEA:13065"/>
        <dbReference type="ChEBI" id="CHEBI:15377"/>
        <dbReference type="ChEBI" id="CHEBI:15378"/>
        <dbReference type="ChEBI" id="CHEBI:30616"/>
        <dbReference type="ChEBI" id="CHEBI:43474"/>
        <dbReference type="ChEBI" id="CHEBI:456216"/>
        <dbReference type="EC" id="5.6.2.4"/>
    </reaction>
</comment>
<dbReference type="Pfam" id="PF00271">
    <property type="entry name" value="Helicase_C"/>
    <property type="match status" value="1"/>
</dbReference>
<dbReference type="GO" id="GO:0003677">
    <property type="term" value="F:DNA binding"/>
    <property type="evidence" value="ECO:0007669"/>
    <property type="project" value="UniProtKB-UniRule"/>
</dbReference>
<dbReference type="Gene3D" id="3.40.1440.60">
    <property type="entry name" value="PriA, 3(prime) DNA-binding domain"/>
    <property type="match status" value="1"/>
</dbReference>
<evidence type="ECO:0000313" key="14">
    <source>
        <dbReference type="EMBL" id="AEB14482.1"/>
    </source>
</evidence>
<evidence type="ECO:0000256" key="5">
    <source>
        <dbReference type="ARBA" id="ARBA00022801"/>
    </source>
</evidence>
<keyword evidence="1 12" id="KW-0639">Primosome</keyword>
<dbReference type="AlphaFoldDB" id="F2NVP5"/>
<dbReference type="InterPro" id="IPR014001">
    <property type="entry name" value="Helicase_ATP-bd"/>
</dbReference>
<dbReference type="KEGG" id="tsu:Tresu_1582"/>
<evidence type="ECO:0000256" key="7">
    <source>
        <dbReference type="ARBA" id="ARBA00022833"/>
    </source>
</evidence>
<reference evidence="14 15" key="1">
    <citation type="journal article" date="2011" name="Stand. Genomic Sci.">
        <title>Complete genome sequence of Treponema succinifaciens type strain (6091).</title>
        <authorList>
            <person name="Han C."/>
            <person name="Gronow S."/>
            <person name="Teshima H."/>
            <person name="Lapidus A."/>
            <person name="Nolan M."/>
            <person name="Lucas S."/>
            <person name="Hammon N."/>
            <person name="Deshpande S."/>
            <person name="Cheng J.F."/>
            <person name="Zeytun A."/>
            <person name="Tapia R."/>
            <person name="Goodwin L."/>
            <person name="Pitluck S."/>
            <person name="Liolios K."/>
            <person name="Pagani I."/>
            <person name="Ivanova N."/>
            <person name="Mavromatis K."/>
            <person name="Mikhailova N."/>
            <person name="Huntemann M."/>
            <person name="Pati A."/>
            <person name="Chen A."/>
            <person name="Palaniappan K."/>
            <person name="Land M."/>
            <person name="Hauser L."/>
            <person name="Brambilla E.M."/>
            <person name="Rohde M."/>
            <person name="Goker M."/>
            <person name="Woyke T."/>
            <person name="Bristow J."/>
            <person name="Eisen J.A."/>
            <person name="Markowitz V."/>
            <person name="Hugenholtz P."/>
            <person name="Kyrpides N.C."/>
            <person name="Klenk H.P."/>
            <person name="Detter J.C."/>
        </authorList>
    </citation>
    <scope>NUCLEOTIDE SEQUENCE [LARGE SCALE GENOMIC DNA]</scope>
    <source>
        <strain evidence="15">ATCC 33096 / DSM 2489 / 6091</strain>
    </source>
</reference>
<dbReference type="GO" id="GO:0006310">
    <property type="term" value="P:DNA recombination"/>
    <property type="evidence" value="ECO:0007669"/>
    <property type="project" value="InterPro"/>
</dbReference>
<keyword evidence="6 12" id="KW-0347">Helicase</keyword>
<dbReference type="Proteomes" id="UP000006852">
    <property type="component" value="Chromosome"/>
</dbReference>
<dbReference type="GO" id="GO:0006302">
    <property type="term" value="P:double-strand break repair"/>
    <property type="evidence" value="ECO:0007669"/>
    <property type="project" value="InterPro"/>
</dbReference>
<dbReference type="Pfam" id="PF17764">
    <property type="entry name" value="PriA_3primeBD"/>
    <property type="match status" value="1"/>
</dbReference>
<keyword evidence="4 12" id="KW-0547">Nucleotide-binding</keyword>
<evidence type="ECO:0000256" key="10">
    <source>
        <dbReference type="ARBA" id="ARBA00023235"/>
    </source>
</evidence>
<dbReference type="SMART" id="SM00487">
    <property type="entry name" value="DEXDc"/>
    <property type="match status" value="1"/>
</dbReference>
<dbReference type="Gene3D" id="3.40.50.300">
    <property type="entry name" value="P-loop containing nucleotide triphosphate hydrolases"/>
    <property type="match status" value="2"/>
</dbReference>
<comment type="catalytic activity">
    <reaction evidence="12">
        <text>Couples ATP hydrolysis with the unwinding of duplex DNA by translocating in the 3'-5' direction.</text>
        <dbReference type="EC" id="5.6.2.4"/>
    </reaction>
</comment>
<feature type="domain" description="Helicase ATP-binding" evidence="13">
    <location>
        <begin position="151"/>
        <end position="317"/>
    </location>
</feature>
<keyword evidence="2 12" id="KW-0235">DNA replication</keyword>
<dbReference type="GO" id="GO:0016887">
    <property type="term" value="F:ATP hydrolysis activity"/>
    <property type="evidence" value="ECO:0007669"/>
    <property type="project" value="RHEA"/>
</dbReference>
<dbReference type="GeneID" id="302998741"/>
<comment type="similarity">
    <text evidence="12">Belongs to the helicase family. PriA subfamily.</text>
</comment>
<keyword evidence="5 12" id="KW-0378">Hydrolase</keyword>
<comment type="function">
    <text evidence="12">Initiates the restart of stalled replication forks, which reloads the replicative helicase on sites other than the origin of replication. Recognizes and binds to abandoned replication forks and remodels them to uncover a helicase loading site. Promotes assembly of the primosome at these replication forks.</text>
</comment>
<dbReference type="STRING" id="869209.Tresu_1582"/>
<dbReference type="GO" id="GO:1990077">
    <property type="term" value="C:primosome complex"/>
    <property type="evidence" value="ECO:0007669"/>
    <property type="project" value="UniProtKB-UniRule"/>
</dbReference>
<dbReference type="FunFam" id="3.40.50.300:FF:000489">
    <property type="entry name" value="Primosome assembly protein PriA"/>
    <property type="match status" value="1"/>
</dbReference>
<dbReference type="InterPro" id="IPR005259">
    <property type="entry name" value="PriA"/>
</dbReference>
<evidence type="ECO:0000256" key="9">
    <source>
        <dbReference type="ARBA" id="ARBA00023125"/>
    </source>
</evidence>
<keyword evidence="15" id="KW-1185">Reference proteome</keyword>
<dbReference type="GO" id="GO:0005524">
    <property type="term" value="F:ATP binding"/>
    <property type="evidence" value="ECO:0007669"/>
    <property type="project" value="UniProtKB-UniRule"/>
</dbReference>
<evidence type="ECO:0000313" key="15">
    <source>
        <dbReference type="Proteomes" id="UP000006852"/>
    </source>
</evidence>
<dbReference type="InterPro" id="IPR011545">
    <property type="entry name" value="DEAD/DEAH_box_helicase_dom"/>
</dbReference>
<accession>F2NVP5</accession>
<dbReference type="InterPro" id="IPR040498">
    <property type="entry name" value="PriA_CRR"/>
</dbReference>
<comment type="cofactor">
    <cofactor evidence="12">
        <name>Zn(2+)</name>
        <dbReference type="ChEBI" id="CHEBI:29105"/>
    </cofactor>
    <text evidence="12">Binds 2 zinc ions per subunit.</text>
</comment>
<dbReference type="PROSITE" id="PS51192">
    <property type="entry name" value="HELICASE_ATP_BIND_1"/>
    <property type="match status" value="1"/>
</dbReference>
<dbReference type="CDD" id="cd18804">
    <property type="entry name" value="SF2_C_priA"/>
    <property type="match status" value="1"/>
</dbReference>
<dbReference type="FunFam" id="3.40.1440.60:FF:000001">
    <property type="entry name" value="Primosomal protein N"/>
    <property type="match status" value="1"/>
</dbReference>
<name>F2NVP5_TRES6</name>
<evidence type="ECO:0000256" key="1">
    <source>
        <dbReference type="ARBA" id="ARBA00022515"/>
    </source>
</evidence>
<dbReference type="SMART" id="SM00490">
    <property type="entry name" value="HELICc"/>
    <property type="match status" value="1"/>
</dbReference>
<feature type="binding site" evidence="12">
    <location>
        <position position="417"/>
    </location>
    <ligand>
        <name>Zn(2+)</name>
        <dbReference type="ChEBI" id="CHEBI:29105"/>
        <label>1</label>
    </ligand>
</feature>
<evidence type="ECO:0000256" key="8">
    <source>
        <dbReference type="ARBA" id="ARBA00022840"/>
    </source>
</evidence>
<comment type="subunit">
    <text evidence="12">Component of the replication restart primosome.</text>
</comment>
<feature type="binding site" evidence="12">
    <location>
        <position position="380"/>
    </location>
    <ligand>
        <name>Zn(2+)</name>
        <dbReference type="ChEBI" id="CHEBI:29105"/>
        <label>1</label>
    </ligand>
</feature>
<dbReference type="Pfam" id="PF18319">
    <property type="entry name" value="Zn_ribbon_PriA"/>
    <property type="match status" value="1"/>
</dbReference>
<dbReference type="PANTHER" id="PTHR30580:SF0">
    <property type="entry name" value="PRIMOSOMAL PROTEIN N"/>
    <property type="match status" value="1"/>
</dbReference>
<dbReference type="CDD" id="cd17929">
    <property type="entry name" value="DEXHc_priA"/>
    <property type="match status" value="1"/>
</dbReference>
<organism evidence="14 15">
    <name type="scientific">Treponema succinifaciens (strain ATCC 33096 / DSM 2489 / 6091)</name>
    <dbReference type="NCBI Taxonomy" id="869209"/>
    <lineage>
        <taxon>Bacteria</taxon>
        <taxon>Pseudomonadati</taxon>
        <taxon>Spirochaetota</taxon>
        <taxon>Spirochaetia</taxon>
        <taxon>Spirochaetales</taxon>
        <taxon>Treponemataceae</taxon>
        <taxon>Treponema</taxon>
    </lineage>
</organism>
<dbReference type="GO" id="GO:0008270">
    <property type="term" value="F:zinc ion binding"/>
    <property type="evidence" value="ECO:0007669"/>
    <property type="project" value="UniProtKB-UniRule"/>
</dbReference>
<dbReference type="Pfam" id="PF00270">
    <property type="entry name" value="DEAD"/>
    <property type="match status" value="1"/>
</dbReference>
<dbReference type="HAMAP" id="MF_00983">
    <property type="entry name" value="PriA"/>
    <property type="match status" value="1"/>
</dbReference>
<evidence type="ECO:0000256" key="2">
    <source>
        <dbReference type="ARBA" id="ARBA00022705"/>
    </source>
</evidence>
<keyword evidence="7 12" id="KW-0862">Zinc</keyword>
<feature type="binding site" evidence="12">
    <location>
        <position position="420"/>
    </location>
    <ligand>
        <name>Zn(2+)</name>
        <dbReference type="ChEBI" id="CHEBI:29105"/>
        <label>1</label>
    </ligand>
</feature>
<keyword evidence="3 12" id="KW-0479">Metal-binding</keyword>
<dbReference type="InterPro" id="IPR041236">
    <property type="entry name" value="PriA_C"/>
</dbReference>
<dbReference type="PANTHER" id="PTHR30580">
    <property type="entry name" value="PRIMOSOMAL PROTEIN N"/>
    <property type="match status" value="1"/>
</dbReference>
<dbReference type="eggNOG" id="COG1198">
    <property type="taxonomic scope" value="Bacteria"/>
</dbReference>
<evidence type="ECO:0000259" key="13">
    <source>
        <dbReference type="PROSITE" id="PS51192"/>
    </source>
</evidence>
<dbReference type="InterPro" id="IPR042115">
    <property type="entry name" value="PriA_3primeBD_sf"/>
</dbReference>
<evidence type="ECO:0000256" key="6">
    <source>
        <dbReference type="ARBA" id="ARBA00022806"/>
    </source>
</evidence>
<dbReference type="EC" id="5.6.2.4" evidence="12"/>
<dbReference type="InterPro" id="IPR001650">
    <property type="entry name" value="Helicase_C-like"/>
</dbReference>
<feature type="binding site" evidence="12">
    <location>
        <position position="389"/>
    </location>
    <ligand>
        <name>Zn(2+)</name>
        <dbReference type="ChEBI" id="CHEBI:29105"/>
        <label>2</label>
    </ligand>
</feature>
<evidence type="ECO:0000256" key="12">
    <source>
        <dbReference type="HAMAP-Rule" id="MF_00983"/>
    </source>
</evidence>
<reference evidence="15" key="2">
    <citation type="submission" date="2011-04" db="EMBL/GenBank/DDBJ databases">
        <title>The complete genome of chromosome of Treponema succinifaciens DSM 2489.</title>
        <authorList>
            <person name="Lucas S."/>
            <person name="Copeland A."/>
            <person name="Lapidus A."/>
            <person name="Bruce D."/>
            <person name="Goodwin L."/>
            <person name="Pitluck S."/>
            <person name="Peters L."/>
            <person name="Kyrpides N."/>
            <person name="Mavromatis K."/>
            <person name="Ivanova N."/>
            <person name="Ovchinnikova G."/>
            <person name="Teshima H."/>
            <person name="Detter J.C."/>
            <person name="Tapia R."/>
            <person name="Han C."/>
            <person name="Land M."/>
            <person name="Hauser L."/>
            <person name="Markowitz V."/>
            <person name="Cheng J.-F."/>
            <person name="Hugenholtz P."/>
            <person name="Woyke T."/>
            <person name="Wu D."/>
            <person name="Gronow S."/>
            <person name="Wellnitz S."/>
            <person name="Brambilla E."/>
            <person name="Klenk H.-P."/>
            <person name="Eisen J.A."/>
        </authorList>
    </citation>
    <scope>NUCLEOTIDE SEQUENCE [LARGE SCALE GENOMIC DNA]</scope>
    <source>
        <strain evidence="15">ATCC 33096 / DSM 2489 / 6091</strain>
    </source>
</reference>
<feature type="binding site" evidence="12">
    <location>
        <position position="377"/>
    </location>
    <ligand>
        <name>Zn(2+)</name>
        <dbReference type="ChEBI" id="CHEBI:29105"/>
        <label>1</label>
    </ligand>
</feature>
<dbReference type="Pfam" id="PF18074">
    <property type="entry name" value="PriA_C"/>
    <property type="match status" value="1"/>
</dbReference>
<keyword evidence="8 12" id="KW-0067">ATP-binding</keyword>
<dbReference type="GO" id="GO:0006270">
    <property type="term" value="P:DNA replication initiation"/>
    <property type="evidence" value="ECO:0007669"/>
    <property type="project" value="TreeGrafter"/>
</dbReference>
<keyword evidence="9 12" id="KW-0238">DNA-binding</keyword>
<dbReference type="InterPro" id="IPR041222">
    <property type="entry name" value="PriA_3primeBD"/>
</dbReference>
<dbReference type="InterPro" id="IPR027417">
    <property type="entry name" value="P-loop_NTPase"/>
</dbReference>
<feature type="binding site" evidence="12">
    <location>
        <position position="386"/>
    </location>
    <ligand>
        <name>Zn(2+)</name>
        <dbReference type="ChEBI" id="CHEBI:29105"/>
        <label>2</label>
    </ligand>
</feature>
<evidence type="ECO:0000256" key="11">
    <source>
        <dbReference type="ARBA" id="ARBA00048988"/>
    </source>
</evidence>
<gene>
    <name evidence="12" type="primary">priA</name>
    <name evidence="14" type="ordered locus">Tresu_1582</name>
</gene>
<dbReference type="SUPFAM" id="SSF52540">
    <property type="entry name" value="P-loop containing nucleoside triphosphate hydrolases"/>
    <property type="match status" value="1"/>
</dbReference>
<dbReference type="HOGENOM" id="CLU_013353_4_1_12"/>
<evidence type="ECO:0000256" key="3">
    <source>
        <dbReference type="ARBA" id="ARBA00022723"/>
    </source>
</evidence>
<dbReference type="GO" id="GO:0006269">
    <property type="term" value="P:DNA replication, synthesis of primer"/>
    <property type="evidence" value="ECO:0007669"/>
    <property type="project" value="UniProtKB-KW"/>
</dbReference>
<proteinExistence type="inferred from homology"/>
<dbReference type="EMBL" id="CP002631">
    <property type="protein sequence ID" value="AEB14482.1"/>
    <property type="molecule type" value="Genomic_DNA"/>
</dbReference>
<feature type="binding site" evidence="12">
    <location>
        <position position="407"/>
    </location>
    <ligand>
        <name>Zn(2+)</name>
        <dbReference type="ChEBI" id="CHEBI:29105"/>
        <label>2</label>
    </ligand>
</feature>
<dbReference type="RefSeq" id="WP_013701764.1">
    <property type="nucleotide sequence ID" value="NC_015385.1"/>
</dbReference>
<dbReference type="GO" id="GO:0043138">
    <property type="term" value="F:3'-5' DNA helicase activity"/>
    <property type="evidence" value="ECO:0007669"/>
    <property type="project" value="UniProtKB-EC"/>
</dbReference>
<dbReference type="NCBIfam" id="TIGR00595">
    <property type="entry name" value="priA"/>
    <property type="match status" value="1"/>
</dbReference>
<protein>
    <recommendedName>
        <fullName evidence="12">Replication restart protein PriA</fullName>
    </recommendedName>
    <alternativeName>
        <fullName evidence="12">ATP-dependent DNA helicase PriA</fullName>
        <ecNumber evidence="12">5.6.2.4</ecNumber>
    </alternativeName>
    <alternativeName>
        <fullName evidence="12">DNA 3'-5' helicase PriA</fullName>
    </alternativeName>
</protein>
<evidence type="ECO:0000256" key="4">
    <source>
        <dbReference type="ARBA" id="ARBA00022741"/>
    </source>
</evidence>